<dbReference type="PROSITE" id="PS50200">
    <property type="entry name" value="RA"/>
    <property type="match status" value="1"/>
</dbReference>
<name>A0A448YJR8_BRENA</name>
<feature type="compositionally biased region" description="Low complexity" evidence="1">
    <location>
        <begin position="88"/>
        <end position="101"/>
    </location>
</feature>
<dbReference type="EMBL" id="CAACVR010000009">
    <property type="protein sequence ID" value="VEU21093.1"/>
    <property type="molecule type" value="Genomic_DNA"/>
</dbReference>
<feature type="region of interest" description="Disordered" evidence="1">
    <location>
        <begin position="54"/>
        <end position="121"/>
    </location>
</feature>
<evidence type="ECO:0000256" key="1">
    <source>
        <dbReference type="SAM" id="MobiDB-lite"/>
    </source>
</evidence>
<feature type="region of interest" description="Disordered" evidence="1">
    <location>
        <begin position="172"/>
        <end position="208"/>
    </location>
</feature>
<dbReference type="OrthoDB" id="445896at2759"/>
<protein>
    <submittedName>
        <fullName evidence="3">DEKNAAC101916</fullName>
    </submittedName>
</protein>
<evidence type="ECO:0000313" key="4">
    <source>
        <dbReference type="Proteomes" id="UP000290900"/>
    </source>
</evidence>
<gene>
    <name evidence="3" type="ORF">BRENAR_LOCUS1828</name>
</gene>
<dbReference type="CDD" id="cd01786">
    <property type="entry name" value="RA_STE50"/>
    <property type="match status" value="1"/>
</dbReference>
<keyword evidence="4" id="KW-1185">Reference proteome</keyword>
<feature type="compositionally biased region" description="Basic residues" evidence="1">
    <location>
        <begin position="192"/>
        <end position="201"/>
    </location>
</feature>
<dbReference type="SMART" id="SM00314">
    <property type="entry name" value="RA"/>
    <property type="match status" value="1"/>
</dbReference>
<feature type="domain" description="Ras-associating" evidence="2">
    <location>
        <begin position="200"/>
        <end position="283"/>
    </location>
</feature>
<dbReference type="InterPro" id="IPR000159">
    <property type="entry name" value="RA_dom"/>
</dbReference>
<dbReference type="STRING" id="13370.A0A448YJR8"/>
<dbReference type="Proteomes" id="UP000290900">
    <property type="component" value="Unassembled WGS sequence"/>
</dbReference>
<dbReference type="AlphaFoldDB" id="A0A448YJR8"/>
<evidence type="ECO:0000313" key="3">
    <source>
        <dbReference type="EMBL" id="VEU21093.1"/>
    </source>
</evidence>
<evidence type="ECO:0000259" key="2">
    <source>
        <dbReference type="PROSITE" id="PS50200"/>
    </source>
</evidence>
<dbReference type="InParanoid" id="A0A448YJR8"/>
<feature type="compositionally biased region" description="Low complexity" evidence="1">
    <location>
        <begin position="108"/>
        <end position="120"/>
    </location>
</feature>
<dbReference type="InterPro" id="IPR029071">
    <property type="entry name" value="Ubiquitin-like_domsf"/>
</dbReference>
<feature type="compositionally biased region" description="Polar residues" evidence="1">
    <location>
        <begin position="177"/>
        <end position="187"/>
    </location>
</feature>
<dbReference type="GO" id="GO:0007165">
    <property type="term" value="P:signal transduction"/>
    <property type="evidence" value="ECO:0007669"/>
    <property type="project" value="InterPro"/>
</dbReference>
<reference evidence="3 4" key="1">
    <citation type="submission" date="2018-12" db="EMBL/GenBank/DDBJ databases">
        <authorList>
            <person name="Tiukova I."/>
            <person name="Dainat J."/>
        </authorList>
    </citation>
    <scope>NUCLEOTIDE SEQUENCE [LARGE SCALE GENOMIC DNA]</scope>
</reference>
<dbReference type="SUPFAM" id="SSF54236">
    <property type="entry name" value="Ubiquitin-like"/>
    <property type="match status" value="1"/>
</dbReference>
<sequence length="299" mass="32825">MTQLQSTLLATSLISTLSHDIRDEVISNSESSNKSLAHQFGRLREDLLPILKEIKDKKPLPTPDSKTTLKTHYFPSSPQQLSRESSVRRGASSRNSSSSEILSERASIRSSSRPSSTEFASIKRNSGEISMKTASIYTQDTLTSLPSTISSAEIMTASAAVKVRPALVPLDSGGGNATSQSSSSTNIAIPRPSRHHSKRKVGSSNEPLKQLRARTEDKCYKILQAAMKSHGLDISDWKKYALVIVYGGDQERVLGYDEKPVLVFKELNELGLNPSMMLRQVDEEDGLDYPEFDTPGGRL</sequence>
<dbReference type="Gene3D" id="3.10.20.90">
    <property type="entry name" value="Phosphatidylinositol 3-kinase Catalytic Subunit, Chain A, domain 1"/>
    <property type="match status" value="1"/>
</dbReference>
<accession>A0A448YJR8</accession>
<organism evidence="3 4">
    <name type="scientific">Brettanomyces naardenensis</name>
    <name type="common">Yeast</name>
    <dbReference type="NCBI Taxonomy" id="13370"/>
    <lineage>
        <taxon>Eukaryota</taxon>
        <taxon>Fungi</taxon>
        <taxon>Dikarya</taxon>
        <taxon>Ascomycota</taxon>
        <taxon>Saccharomycotina</taxon>
        <taxon>Pichiomycetes</taxon>
        <taxon>Pichiales</taxon>
        <taxon>Pichiaceae</taxon>
        <taxon>Brettanomyces</taxon>
    </lineage>
</organism>
<feature type="compositionally biased region" description="Polar residues" evidence="1">
    <location>
        <begin position="64"/>
        <end position="84"/>
    </location>
</feature>
<proteinExistence type="predicted"/>
<dbReference type="FunCoup" id="A0A448YJR8">
    <property type="interactions" value="75"/>
</dbReference>
<dbReference type="Pfam" id="PF00788">
    <property type="entry name" value="RA"/>
    <property type="match status" value="1"/>
</dbReference>